<proteinExistence type="predicted"/>
<keyword evidence="3" id="KW-0808">Transferase</keyword>
<accession>A0A345SRR3</accession>
<dbReference type="GO" id="GO:0008168">
    <property type="term" value="F:methyltransferase activity"/>
    <property type="evidence" value="ECO:0007669"/>
    <property type="project" value="UniProtKB-KW"/>
</dbReference>
<dbReference type="GO" id="GO:0032259">
    <property type="term" value="P:methylation"/>
    <property type="evidence" value="ECO:0007669"/>
    <property type="project" value="UniProtKB-KW"/>
</dbReference>
<dbReference type="AlphaFoldDB" id="A0A345SRR3"/>
<feature type="compositionally biased region" description="Low complexity" evidence="1">
    <location>
        <begin position="254"/>
        <end position="263"/>
    </location>
</feature>
<dbReference type="OrthoDB" id="9776021at2"/>
<gene>
    <name evidence="3" type="ORF">C7M71_001925</name>
</gene>
<dbReference type="Pfam" id="PF18135">
    <property type="entry name" value="Type_ISP_C"/>
    <property type="match status" value="1"/>
</dbReference>
<name>A0A345SRR3_9ACTN</name>
<feature type="compositionally biased region" description="Low complexity" evidence="1">
    <location>
        <begin position="324"/>
        <end position="342"/>
    </location>
</feature>
<reference evidence="4" key="1">
    <citation type="submission" date="2018-07" db="EMBL/GenBank/DDBJ databases">
        <title>Streptacidiphilus bronchialis DSM 106435 chromosome.</title>
        <authorList>
            <person name="Batra D."/>
            <person name="Gulvik C.A."/>
        </authorList>
    </citation>
    <scope>NUCLEOTIDE SEQUENCE [LARGE SCALE GENOMIC DNA]</scope>
    <source>
        <strain evidence="4">DSM 106435</strain>
    </source>
</reference>
<keyword evidence="4" id="KW-1185">Reference proteome</keyword>
<protein>
    <submittedName>
        <fullName evidence="3">DNA methyltransferase</fullName>
    </submittedName>
</protein>
<evidence type="ECO:0000256" key="1">
    <source>
        <dbReference type="SAM" id="MobiDB-lite"/>
    </source>
</evidence>
<sequence length="427" mass="45436">MAWSSDPLLPELMPWSAPAPRTGRDWVRAPAADTLRARWQRLMAATGDERSVLFRPSRSRTLRSAVTQLPGRASSTVRLVREQGPCPEPELVRHGAFDRQWLLPDHRLLDAARPELWRVADGSQLFAVAQETPGPAVVFSAELPDGHRARGRVTVHPLYRRPGGREPNLAPGLTALLSDRLGCAVTAEDLAAWTAAVGCHPAAPEAAGSGGVPVPLAADPELWRRGTALGRRVLWLTTFGARCADPADGRPGGRPRMPGGQRPFVRRPVPDSPGGFPATLAYDAQERALLVGGGRIAPVPEAAWAYRAGGERVLETWFAERAAAAPATADPGSPGSPGSPDSLEAVRPVSWPAVWTTELIDLATVLALLAELHGAQAELLRDLAAGPRIGTDELRAAGVLPTPGWASRPASVLAHREEGPEGQFALL</sequence>
<feature type="region of interest" description="Disordered" evidence="1">
    <location>
        <begin position="324"/>
        <end position="344"/>
    </location>
</feature>
<organism evidence="3 4">
    <name type="scientific">Peterkaempfera bronchialis</name>
    <dbReference type="NCBI Taxonomy" id="2126346"/>
    <lineage>
        <taxon>Bacteria</taxon>
        <taxon>Bacillati</taxon>
        <taxon>Actinomycetota</taxon>
        <taxon>Actinomycetes</taxon>
        <taxon>Kitasatosporales</taxon>
        <taxon>Streptomycetaceae</taxon>
        <taxon>Peterkaempfera</taxon>
    </lineage>
</organism>
<evidence type="ECO:0000313" key="3">
    <source>
        <dbReference type="EMBL" id="AXI76418.1"/>
    </source>
</evidence>
<dbReference type="EMBL" id="CP031264">
    <property type="protein sequence ID" value="AXI76418.1"/>
    <property type="molecule type" value="Genomic_DNA"/>
</dbReference>
<feature type="domain" description="Type ISP restriction-modification enzyme LLaBIII C-terminal specificity" evidence="2">
    <location>
        <begin position="11"/>
        <end position="360"/>
    </location>
</feature>
<evidence type="ECO:0000313" key="4">
    <source>
        <dbReference type="Proteomes" id="UP000249340"/>
    </source>
</evidence>
<dbReference type="KEGG" id="stri:C7M71_001925"/>
<evidence type="ECO:0000259" key="2">
    <source>
        <dbReference type="Pfam" id="PF18135"/>
    </source>
</evidence>
<feature type="region of interest" description="Disordered" evidence="1">
    <location>
        <begin position="246"/>
        <end position="269"/>
    </location>
</feature>
<dbReference type="Proteomes" id="UP000249340">
    <property type="component" value="Chromosome"/>
</dbReference>
<dbReference type="InterPro" id="IPR041635">
    <property type="entry name" value="Type_ISP_LLaBIII_C"/>
</dbReference>
<keyword evidence="3" id="KW-0489">Methyltransferase</keyword>